<evidence type="ECO:0000313" key="5">
    <source>
        <dbReference type="Proteomes" id="UP001207930"/>
    </source>
</evidence>
<dbReference type="InterPro" id="IPR014917">
    <property type="entry name" value="DUF1800"/>
</dbReference>
<dbReference type="SUPFAM" id="SSF56988">
    <property type="entry name" value="Anthrax protective antigen"/>
    <property type="match status" value="1"/>
</dbReference>
<evidence type="ECO:0000256" key="2">
    <source>
        <dbReference type="SAM" id="MobiDB-lite"/>
    </source>
</evidence>
<dbReference type="Pfam" id="PF07691">
    <property type="entry name" value="PA14"/>
    <property type="match status" value="1"/>
</dbReference>
<dbReference type="Proteomes" id="UP001207930">
    <property type="component" value="Unassembled WGS sequence"/>
</dbReference>
<dbReference type="RefSeq" id="WP_264500996.1">
    <property type="nucleotide sequence ID" value="NZ_JAPDDS010000004.1"/>
</dbReference>
<dbReference type="InterPro" id="IPR052387">
    <property type="entry name" value="Fibrocystin"/>
</dbReference>
<evidence type="ECO:0000256" key="1">
    <source>
        <dbReference type="ARBA" id="ARBA00022729"/>
    </source>
</evidence>
<protein>
    <submittedName>
        <fullName evidence="4">DUF1800 family protein</fullName>
    </submittedName>
</protein>
<gene>
    <name evidence="4" type="ORF">OKA04_09895</name>
</gene>
<feature type="domain" description="PA14" evidence="3">
    <location>
        <begin position="194"/>
        <end position="353"/>
    </location>
</feature>
<dbReference type="PROSITE" id="PS51820">
    <property type="entry name" value="PA14"/>
    <property type="match status" value="1"/>
</dbReference>
<keyword evidence="1" id="KW-0732">Signal</keyword>
<evidence type="ECO:0000259" key="3">
    <source>
        <dbReference type="PROSITE" id="PS51820"/>
    </source>
</evidence>
<feature type="region of interest" description="Disordered" evidence="2">
    <location>
        <begin position="215"/>
        <end position="242"/>
    </location>
</feature>
<comment type="caution">
    <text evidence="4">The sequence shown here is derived from an EMBL/GenBank/DDBJ whole genome shotgun (WGS) entry which is preliminary data.</text>
</comment>
<dbReference type="SMART" id="SM00758">
    <property type="entry name" value="PA14"/>
    <property type="match status" value="1"/>
</dbReference>
<reference evidence="4 5" key="1">
    <citation type="submission" date="2022-10" db="EMBL/GenBank/DDBJ databases">
        <title>Luteolibacter flavescens strain MCCC 1K03193, whole genome shotgun sequencing project.</title>
        <authorList>
            <person name="Zhao G."/>
            <person name="Shen L."/>
        </authorList>
    </citation>
    <scope>NUCLEOTIDE SEQUENCE [LARGE SCALE GENOMIC DNA]</scope>
    <source>
        <strain evidence="4 5">MCCC 1K03193</strain>
    </source>
</reference>
<evidence type="ECO:0000313" key="4">
    <source>
        <dbReference type="EMBL" id="MCW1885038.1"/>
    </source>
</evidence>
<dbReference type="InterPro" id="IPR011658">
    <property type="entry name" value="PA14_dom"/>
</dbReference>
<dbReference type="InterPro" id="IPR037524">
    <property type="entry name" value="PA14/GLEYA"/>
</dbReference>
<accession>A0ABT3FN87</accession>
<dbReference type="EMBL" id="JAPDDS010000004">
    <property type="protein sequence ID" value="MCW1885038.1"/>
    <property type="molecule type" value="Genomic_DNA"/>
</dbReference>
<dbReference type="PANTHER" id="PTHR46769">
    <property type="entry name" value="POLYCYSTIC KIDNEY AND HEPATIC DISEASE 1 (AUTOSOMAL RECESSIVE)-LIKE 1"/>
    <property type="match status" value="1"/>
</dbReference>
<dbReference type="PANTHER" id="PTHR46769:SF2">
    <property type="entry name" value="FIBROCYSTIN-L ISOFORM 2 PRECURSOR-RELATED"/>
    <property type="match status" value="1"/>
</dbReference>
<sequence length="1106" mass="121219">MTPNPSFRQVPLLHRPLLLSLAFGCVGSFLPTQLLAGPVPSDKPVHFPAWWFERDVIKRLDPPAATPLWASGHYPASDDFATVNEGQLKTMVAAAVAEMNSRLPDEVDGAGTSDGAGRALNNLVASWNAAPAPGITREDFAAVNVGQLKAVSSMIYGRLRAVGYPDLSFWSNVLGNANDYAAANLGQVKYLLSFDPSGLQHDRWTGITGTDISTIPLGTVPGSPGSQPGTTDRDNNPLEDSSASVNYGERFRGYLVPPASGVYRFWLLASGTAQLYISNDDDPVNSILRASVTSSTDANNWTDANAGKSTLLWLEKGKPYHIEVRHKAGTGGNHIKVGWLVPTTPAHQDPINVTTPTQIIPASALWNRLGKPAPVFTPPAALTWTDSPQNASNPESHKNYNAAVRFLTQATYGPSGWLTDATYDINDVWTNATAAGSGSNVIPYDVSRVQSLGFEGWINEQMNPAVIPQTRLHDYVQKKRTWDSSGSGNHYWHNLFYSAWWRAAITGRDQLRQRVAFALSQTMVISNTALNPRSDATSDYYDDALAKNAFGNFRTILKDVTLHPAMGLYLNMLRNEKPDADPTLVSTARVPNENYARELLQLFSIGMHRLNPDGSLLLNSAGKPVPTYDQKTVEGIAHIFTGWDYEYHIPGYNPWFYDADLIAQWNLLKQSDPDAPAPAAPPERHVPEYIRPMISYPGKHFTGQKRILNNEVLPGMPKFGSQNVPAYGSHASISGLASDPTYVGLPNAELDAVLDSIFNHPNCGPFICRQLIQRLVTSNPSPGYVYRVVAAFNNDGTSGIDPITGQDRRNGRGNMDSVVKAILLDHEARSASMLTQPTFGKQREPVLRITALARAFPSTDGDPAVNLWKMHTTSFVPAANHWQGDLNQTPLGAPSVFNFYRPDYQFPQMGADITTPEFQLTTGTSVINQANFVHDAFFMWPPRSGTQGLASFLQGNKIICMDLTPWMSLMASNDLDNLIDELNKRLMAGQFPAEGKQVIKDFVTNKTVSSSSTVVDNKVTITTSVPHTYAVGDRIMFHPAPVAEQPRKTHVITAVPTANSFTIAHDTTYTYPGRTVSTLHDHSSPRERLFTVVNLMVNSPDFIIQR</sequence>
<name>A0ABT3FN87_9BACT</name>
<proteinExistence type="predicted"/>
<keyword evidence="5" id="KW-1185">Reference proteome</keyword>
<dbReference type="Pfam" id="PF08811">
    <property type="entry name" value="DUF1800"/>
    <property type="match status" value="1"/>
</dbReference>
<organism evidence="4 5">
    <name type="scientific">Luteolibacter flavescens</name>
    <dbReference type="NCBI Taxonomy" id="1859460"/>
    <lineage>
        <taxon>Bacteria</taxon>
        <taxon>Pseudomonadati</taxon>
        <taxon>Verrucomicrobiota</taxon>
        <taxon>Verrucomicrobiia</taxon>
        <taxon>Verrucomicrobiales</taxon>
        <taxon>Verrucomicrobiaceae</taxon>
        <taxon>Luteolibacter</taxon>
    </lineage>
</organism>